<comment type="caution">
    <text evidence="6">The sequence shown here is derived from an EMBL/GenBank/DDBJ whole genome shotgun (WGS) entry which is preliminary data.</text>
</comment>
<evidence type="ECO:0000259" key="5">
    <source>
        <dbReference type="PROSITE" id="PS50893"/>
    </source>
</evidence>
<gene>
    <name evidence="6" type="ORF">ACFSCY_03550</name>
</gene>
<keyword evidence="4 6" id="KW-0067">ATP-binding</keyword>
<comment type="similarity">
    <text evidence="1">Belongs to the ABC transporter superfamily.</text>
</comment>
<dbReference type="GO" id="GO:0005524">
    <property type="term" value="F:ATP binding"/>
    <property type="evidence" value="ECO:0007669"/>
    <property type="project" value="UniProtKB-KW"/>
</dbReference>
<evidence type="ECO:0000256" key="4">
    <source>
        <dbReference type="ARBA" id="ARBA00022840"/>
    </source>
</evidence>
<dbReference type="PROSITE" id="PS00211">
    <property type="entry name" value="ABC_TRANSPORTER_1"/>
    <property type="match status" value="1"/>
</dbReference>
<dbReference type="Gene3D" id="3.40.50.300">
    <property type="entry name" value="P-loop containing nucleotide triphosphate hydrolases"/>
    <property type="match status" value="1"/>
</dbReference>
<dbReference type="Proteomes" id="UP001597145">
    <property type="component" value="Unassembled WGS sequence"/>
</dbReference>
<dbReference type="PANTHER" id="PTHR43335">
    <property type="entry name" value="ABC TRANSPORTER, ATP-BINDING PROTEIN"/>
    <property type="match status" value="1"/>
</dbReference>
<organism evidence="6 7">
    <name type="scientific">Pseudonocardia aurantiaca</name>
    <dbReference type="NCBI Taxonomy" id="75290"/>
    <lineage>
        <taxon>Bacteria</taxon>
        <taxon>Bacillati</taxon>
        <taxon>Actinomycetota</taxon>
        <taxon>Actinomycetes</taxon>
        <taxon>Pseudonocardiales</taxon>
        <taxon>Pseudonocardiaceae</taxon>
        <taxon>Pseudonocardia</taxon>
    </lineage>
</organism>
<evidence type="ECO:0000313" key="6">
    <source>
        <dbReference type="EMBL" id="MFD1528508.1"/>
    </source>
</evidence>
<dbReference type="RefSeq" id="WP_343969470.1">
    <property type="nucleotide sequence ID" value="NZ_BAAAJG010000001.1"/>
</dbReference>
<keyword evidence="2" id="KW-0813">Transport</keyword>
<dbReference type="Pfam" id="PF00005">
    <property type="entry name" value="ABC_tran"/>
    <property type="match status" value="1"/>
</dbReference>
<accession>A0ABW4FED8</accession>
<name>A0ABW4FED8_9PSEU</name>
<dbReference type="PANTHER" id="PTHR43335:SF4">
    <property type="entry name" value="ABC TRANSPORTER, ATP-BINDING PROTEIN"/>
    <property type="match status" value="1"/>
</dbReference>
<dbReference type="InterPro" id="IPR027417">
    <property type="entry name" value="P-loop_NTPase"/>
</dbReference>
<dbReference type="PROSITE" id="PS50893">
    <property type="entry name" value="ABC_TRANSPORTER_2"/>
    <property type="match status" value="1"/>
</dbReference>
<evidence type="ECO:0000256" key="2">
    <source>
        <dbReference type="ARBA" id="ARBA00022448"/>
    </source>
</evidence>
<evidence type="ECO:0000256" key="3">
    <source>
        <dbReference type="ARBA" id="ARBA00022741"/>
    </source>
</evidence>
<evidence type="ECO:0000313" key="7">
    <source>
        <dbReference type="Proteomes" id="UP001597145"/>
    </source>
</evidence>
<dbReference type="EMBL" id="JBHUCP010000003">
    <property type="protein sequence ID" value="MFD1528508.1"/>
    <property type="molecule type" value="Genomic_DNA"/>
</dbReference>
<dbReference type="InterPro" id="IPR003593">
    <property type="entry name" value="AAA+_ATPase"/>
</dbReference>
<protein>
    <submittedName>
        <fullName evidence="6">ABC transporter ATP-binding protein</fullName>
    </submittedName>
</protein>
<feature type="domain" description="ABC transporter" evidence="5">
    <location>
        <begin position="19"/>
        <end position="244"/>
    </location>
</feature>
<dbReference type="InterPro" id="IPR003439">
    <property type="entry name" value="ABC_transporter-like_ATP-bd"/>
</dbReference>
<dbReference type="SMART" id="SM00382">
    <property type="entry name" value="AAA"/>
    <property type="match status" value="1"/>
</dbReference>
<keyword evidence="7" id="KW-1185">Reference proteome</keyword>
<evidence type="ECO:0000256" key="1">
    <source>
        <dbReference type="ARBA" id="ARBA00005417"/>
    </source>
</evidence>
<reference evidence="7" key="1">
    <citation type="journal article" date="2019" name="Int. J. Syst. Evol. Microbiol.">
        <title>The Global Catalogue of Microorganisms (GCM) 10K type strain sequencing project: providing services to taxonomists for standard genome sequencing and annotation.</title>
        <authorList>
            <consortium name="The Broad Institute Genomics Platform"/>
            <consortium name="The Broad Institute Genome Sequencing Center for Infectious Disease"/>
            <person name="Wu L."/>
            <person name="Ma J."/>
        </authorList>
    </citation>
    <scope>NUCLEOTIDE SEQUENCE [LARGE SCALE GENOMIC DNA]</scope>
    <source>
        <strain evidence="7">JCM 12165</strain>
    </source>
</reference>
<dbReference type="CDD" id="cd03268">
    <property type="entry name" value="ABC_BcrA_bacitracin_resist"/>
    <property type="match status" value="1"/>
</dbReference>
<keyword evidence="3" id="KW-0547">Nucleotide-binding</keyword>
<dbReference type="SUPFAM" id="SSF52540">
    <property type="entry name" value="P-loop containing nucleoside triphosphate hydrolases"/>
    <property type="match status" value="1"/>
</dbReference>
<sequence length="317" mass="33133">MNDPWATAAGGVNEPNGRVTVSELSKSFGPVNAVDGLTFTVEPGAVTGFLGPNGSGKTTTLRMVLGLVTPTAGEARINGMPFAELANPARVVGAVLEAQGFHPARTARKHLLACAAAIGVPDASADHVLGTVGLLDAGDRKVGGYSLGMRQRLALAVALLGDPQVLVLDEPGNGLDPEGIAWMRAFLRGFARQGRSVLVSSHLLAEVEQTADHLVVISRGRCVFQGSLAQLQSSRRARVLVRCAAPDRLADALARTGVLEIDTLPEGWLGIAGADPVHVGDVALGAGVAIYGMVHEKIDLEQLFFQLTAQPWEVAHR</sequence>
<proteinExistence type="inferred from homology"/>
<dbReference type="InterPro" id="IPR017871">
    <property type="entry name" value="ABC_transporter-like_CS"/>
</dbReference>